<dbReference type="AlphaFoldDB" id="A0A7J8C8U0"/>
<reference evidence="2 3" key="1">
    <citation type="journal article" date="2020" name="Nature">
        <title>Six reference-quality genomes reveal evolution of bat adaptations.</title>
        <authorList>
            <person name="Jebb D."/>
            <person name="Huang Z."/>
            <person name="Pippel M."/>
            <person name="Hughes G.M."/>
            <person name="Lavrichenko K."/>
            <person name="Devanna P."/>
            <person name="Winkler S."/>
            <person name="Jermiin L.S."/>
            <person name="Skirmuntt E.C."/>
            <person name="Katzourakis A."/>
            <person name="Burkitt-Gray L."/>
            <person name="Ray D.A."/>
            <person name="Sullivan K.A.M."/>
            <person name="Roscito J.G."/>
            <person name="Kirilenko B.M."/>
            <person name="Davalos L.M."/>
            <person name="Corthals A.P."/>
            <person name="Power M.L."/>
            <person name="Jones G."/>
            <person name="Ransome R.D."/>
            <person name="Dechmann D.K.N."/>
            <person name="Locatelli A.G."/>
            <person name="Puechmaille S.J."/>
            <person name="Fedrigo O."/>
            <person name="Jarvis E.D."/>
            <person name="Hiller M."/>
            <person name="Vernes S.C."/>
            <person name="Myers E.W."/>
            <person name="Teeling E.C."/>
        </authorList>
    </citation>
    <scope>NUCLEOTIDE SEQUENCE [LARGE SCALE GENOMIC DNA]</scope>
    <source>
        <strain evidence="2">MMolMol1</strain>
        <tissue evidence="2">Muscle</tissue>
    </source>
</reference>
<name>A0A7J8C8U0_MOLMO</name>
<gene>
    <name evidence="2" type="ORF">HJG59_009926</name>
</gene>
<evidence type="ECO:0000313" key="2">
    <source>
        <dbReference type="EMBL" id="KAF6407274.1"/>
    </source>
</evidence>
<dbReference type="InParanoid" id="A0A7J8C8U0"/>
<comment type="caution">
    <text evidence="2">The sequence shown here is derived from an EMBL/GenBank/DDBJ whole genome shotgun (WGS) entry which is preliminary data.</text>
</comment>
<dbReference type="EMBL" id="JACASF010000021">
    <property type="protein sequence ID" value="KAF6407274.1"/>
    <property type="molecule type" value="Genomic_DNA"/>
</dbReference>
<dbReference type="Proteomes" id="UP000550707">
    <property type="component" value="Unassembled WGS sequence"/>
</dbReference>
<organism evidence="2 3">
    <name type="scientific">Molossus molossus</name>
    <name type="common">Pallas' mastiff bat</name>
    <name type="synonym">Vespertilio molossus</name>
    <dbReference type="NCBI Taxonomy" id="27622"/>
    <lineage>
        <taxon>Eukaryota</taxon>
        <taxon>Metazoa</taxon>
        <taxon>Chordata</taxon>
        <taxon>Craniata</taxon>
        <taxon>Vertebrata</taxon>
        <taxon>Euteleostomi</taxon>
        <taxon>Mammalia</taxon>
        <taxon>Eutheria</taxon>
        <taxon>Laurasiatheria</taxon>
        <taxon>Chiroptera</taxon>
        <taxon>Yangochiroptera</taxon>
        <taxon>Molossidae</taxon>
        <taxon>Molossus</taxon>
    </lineage>
</organism>
<proteinExistence type="predicted"/>
<keyword evidence="3" id="KW-1185">Reference proteome</keyword>
<evidence type="ECO:0000256" key="1">
    <source>
        <dbReference type="SAM" id="MobiDB-lite"/>
    </source>
</evidence>
<evidence type="ECO:0000313" key="3">
    <source>
        <dbReference type="Proteomes" id="UP000550707"/>
    </source>
</evidence>
<sequence length="128" mass="12978">MAESFPGPSQPSNAVSAETKAASRGLVLGLGLPCPSGTHVVSSGGMKEHPGASLLCSLGKLVLAWVPKSASGCQWGSAPGAWSLVTVGSLFRREPGGLGLPFPSLRPSSLRTPAMEDPDPGLPCRCQA</sequence>
<feature type="region of interest" description="Disordered" evidence="1">
    <location>
        <begin position="102"/>
        <end position="123"/>
    </location>
</feature>
<accession>A0A7J8C8U0</accession>
<protein>
    <submittedName>
        <fullName evidence="2">Uncharacterized protein</fullName>
    </submittedName>
</protein>